<dbReference type="CDD" id="cd12913">
    <property type="entry name" value="PDC1_MCP_like"/>
    <property type="match status" value="1"/>
</dbReference>
<comment type="similarity">
    <text evidence="7">Belongs to the methyl-accepting chemotaxis (MCP) protein family.</text>
</comment>
<dbReference type="InterPro" id="IPR003660">
    <property type="entry name" value="HAMP_dom"/>
</dbReference>
<dbReference type="STRING" id="1963862.B4O97_17615"/>
<evidence type="ECO:0000256" key="7">
    <source>
        <dbReference type="ARBA" id="ARBA00029447"/>
    </source>
</evidence>
<evidence type="ECO:0000256" key="8">
    <source>
        <dbReference type="PROSITE-ProRule" id="PRU00284"/>
    </source>
</evidence>
<evidence type="ECO:0000256" key="2">
    <source>
        <dbReference type="ARBA" id="ARBA00022475"/>
    </source>
</evidence>
<dbReference type="PROSITE" id="PS50111">
    <property type="entry name" value="CHEMOTAXIS_TRANSDUC_2"/>
    <property type="match status" value="1"/>
</dbReference>
<keyword evidence="13" id="KW-1185">Reference proteome</keyword>
<dbReference type="SUPFAM" id="SSF58104">
    <property type="entry name" value="Methyl-accepting chemotaxis protein (MCP) signaling domain"/>
    <property type="match status" value="1"/>
</dbReference>
<evidence type="ECO:0000313" key="12">
    <source>
        <dbReference type="EMBL" id="ORC30722.1"/>
    </source>
</evidence>
<evidence type="ECO:0000256" key="4">
    <source>
        <dbReference type="ARBA" id="ARBA00022692"/>
    </source>
</evidence>
<keyword evidence="2" id="KW-1003">Cell membrane</keyword>
<dbReference type="PROSITE" id="PS50885">
    <property type="entry name" value="HAMP"/>
    <property type="match status" value="1"/>
</dbReference>
<accession>A0A1Y1RTG7</accession>
<protein>
    <recommendedName>
        <fullName evidence="14">Chemotaxis protein</fullName>
    </recommendedName>
</protein>
<dbReference type="OrthoDB" id="344090at2"/>
<feature type="transmembrane region" description="Helical" evidence="9">
    <location>
        <begin position="331"/>
        <end position="354"/>
    </location>
</feature>
<evidence type="ECO:0000259" key="10">
    <source>
        <dbReference type="PROSITE" id="PS50111"/>
    </source>
</evidence>
<dbReference type="InterPro" id="IPR051310">
    <property type="entry name" value="MCP_chemotaxis"/>
</dbReference>
<keyword evidence="3" id="KW-0145">Chemotaxis</keyword>
<dbReference type="Pfam" id="PF00672">
    <property type="entry name" value="HAMP"/>
    <property type="match status" value="1"/>
</dbReference>
<evidence type="ECO:0000256" key="5">
    <source>
        <dbReference type="ARBA" id="ARBA00022989"/>
    </source>
</evidence>
<comment type="subcellular location">
    <subcellularLocation>
        <location evidence="1">Cell membrane</location>
        <topology evidence="1">Multi-pass membrane protein</topology>
    </subcellularLocation>
</comment>
<keyword evidence="6 9" id="KW-0472">Membrane</keyword>
<dbReference type="AlphaFoldDB" id="A0A1Y1RTG7"/>
<keyword evidence="4 9" id="KW-0812">Transmembrane</keyword>
<dbReference type="GO" id="GO:0007165">
    <property type="term" value="P:signal transduction"/>
    <property type="evidence" value="ECO:0007669"/>
    <property type="project" value="UniProtKB-KW"/>
</dbReference>
<dbReference type="InterPro" id="IPR033479">
    <property type="entry name" value="dCache_1"/>
</dbReference>
<dbReference type="Gene3D" id="1.10.287.950">
    <property type="entry name" value="Methyl-accepting chemotaxis protein"/>
    <property type="match status" value="1"/>
</dbReference>
<dbReference type="PANTHER" id="PTHR43531">
    <property type="entry name" value="PROTEIN ICFG"/>
    <property type="match status" value="1"/>
</dbReference>
<dbReference type="EMBL" id="MWQY01000028">
    <property type="protein sequence ID" value="ORC30722.1"/>
    <property type="molecule type" value="Genomic_DNA"/>
</dbReference>
<dbReference type="SMART" id="SM00283">
    <property type="entry name" value="MA"/>
    <property type="match status" value="1"/>
</dbReference>
<feature type="transmembrane region" description="Helical" evidence="9">
    <location>
        <begin position="21"/>
        <end position="45"/>
    </location>
</feature>
<dbReference type="PANTHER" id="PTHR43531:SF11">
    <property type="entry name" value="METHYL-ACCEPTING CHEMOTAXIS PROTEIN 3"/>
    <property type="match status" value="1"/>
</dbReference>
<dbReference type="Pfam" id="PF02743">
    <property type="entry name" value="dCache_1"/>
    <property type="match status" value="1"/>
</dbReference>
<proteinExistence type="inferred from homology"/>
<evidence type="ECO:0000259" key="11">
    <source>
        <dbReference type="PROSITE" id="PS50885"/>
    </source>
</evidence>
<dbReference type="GO" id="GO:0006935">
    <property type="term" value="P:chemotaxis"/>
    <property type="evidence" value="ECO:0007669"/>
    <property type="project" value="UniProtKB-KW"/>
</dbReference>
<name>A0A1Y1RTG7_9SPIO</name>
<dbReference type="SMART" id="SM00304">
    <property type="entry name" value="HAMP"/>
    <property type="match status" value="1"/>
</dbReference>
<evidence type="ECO:0000256" key="9">
    <source>
        <dbReference type="SAM" id="Phobius"/>
    </source>
</evidence>
<reference evidence="12 13" key="1">
    <citation type="submission" date="2017-03" db="EMBL/GenBank/DDBJ databases">
        <title>Draft Genome sequence of Marispirochaeta sp. strain JC444.</title>
        <authorList>
            <person name="Shivani Y."/>
            <person name="Subhash Y."/>
            <person name="Sasikala C."/>
            <person name="Ramana C."/>
        </authorList>
    </citation>
    <scope>NUCLEOTIDE SEQUENCE [LARGE SCALE GENOMIC DNA]</scope>
    <source>
        <strain evidence="12 13">JC444</strain>
    </source>
</reference>
<dbReference type="Proteomes" id="UP000192343">
    <property type="component" value="Unassembled WGS sequence"/>
</dbReference>
<feature type="domain" description="HAMP" evidence="11">
    <location>
        <begin position="356"/>
        <end position="410"/>
    </location>
</feature>
<dbReference type="Pfam" id="PF00015">
    <property type="entry name" value="MCPsignal"/>
    <property type="match status" value="1"/>
</dbReference>
<organism evidence="12 13">
    <name type="scientific">Marispirochaeta aestuarii</name>
    <dbReference type="NCBI Taxonomy" id="1963862"/>
    <lineage>
        <taxon>Bacteria</taxon>
        <taxon>Pseudomonadati</taxon>
        <taxon>Spirochaetota</taxon>
        <taxon>Spirochaetia</taxon>
        <taxon>Spirochaetales</taxon>
        <taxon>Spirochaetaceae</taxon>
        <taxon>Marispirochaeta</taxon>
    </lineage>
</organism>
<evidence type="ECO:0000256" key="6">
    <source>
        <dbReference type="ARBA" id="ARBA00023136"/>
    </source>
</evidence>
<dbReference type="Gene3D" id="3.30.450.20">
    <property type="entry name" value="PAS domain"/>
    <property type="match status" value="2"/>
</dbReference>
<evidence type="ECO:0000256" key="3">
    <source>
        <dbReference type="ARBA" id="ARBA00022500"/>
    </source>
</evidence>
<comment type="caution">
    <text evidence="12">The sequence shown here is derived from an EMBL/GenBank/DDBJ whole genome shotgun (WGS) entry which is preliminary data.</text>
</comment>
<evidence type="ECO:0000313" key="13">
    <source>
        <dbReference type="Proteomes" id="UP000192343"/>
    </source>
</evidence>
<dbReference type="CDD" id="cd06225">
    <property type="entry name" value="HAMP"/>
    <property type="match status" value="1"/>
</dbReference>
<evidence type="ECO:0000256" key="1">
    <source>
        <dbReference type="ARBA" id="ARBA00004651"/>
    </source>
</evidence>
<gene>
    <name evidence="12" type="ORF">B4O97_17615</name>
</gene>
<keyword evidence="8" id="KW-0807">Transducer</keyword>
<dbReference type="Gene3D" id="6.10.340.10">
    <property type="match status" value="1"/>
</dbReference>
<feature type="domain" description="Methyl-accepting transducer" evidence="10">
    <location>
        <begin position="457"/>
        <end position="679"/>
    </location>
</feature>
<keyword evidence="5 9" id="KW-1133">Transmembrane helix</keyword>
<sequence length="744" mass="82177">MVFVQHKAGQRRSFWNLRNKLTILLSLSVIVVFTLTATVMTTLVYNNDKKSALLYMESLAAEKANIAKLEMETALETARTLASVFSTWENIPVEERRTLFSGILKTVVEKNEDFQGAWTCWEENTLDASDSFYKGLPGYDETGRFIPYWYRSDSGRIEYEPLTGYTQPGEGNYYLVPLNNKKEAAAEPYIYELKGKPRWLTSLSVPIYDNANRVAGIVGINLSLDHLQSHLSDLVFFDTGFGRLVSAEGLVVTHPDRDRIGKIIGEFVKDTGQALINSIKGGEATSGEAWSESLESMTTKTNVPFSIGRTETNWFYGTVVPSHELYANALGFAKIIISIFISGTFLFILILLFVSTSITVPLRRAVTALQDISEGEGDLTRRLNSRSKDEIGQLSRYFNLTISSIAEMVGAFRRETIAMNEIGSELSSSMIQTAASITQIAANVNGVKSQTALQSDRVSEAHETFKLIAESIANLNSLIEEQSANVIESSSSIEEMVANITSVTGILEKNDRSVSELKDAAENGKYEMDGVASLIQKIENNSETLIEAGEIIQNIANQTNLLSMNAAIEAAHAGEAGKGFAVVADEIRKLSEQSDQQGKAIIRMLNSVKESIEMVSQTSMEAQRKFEKVVDLTDIVHDQESVIMRAMAEQNTGGTQILEAIEQINEITSNVKEASNYIREGVTGVGEKLQILDNIADQIASSMIEMASGSEQINKAVNHVNDISRTNKESIETLRKKIDRFKLE</sequence>
<dbReference type="InterPro" id="IPR004089">
    <property type="entry name" value="MCPsignal_dom"/>
</dbReference>
<dbReference type="GO" id="GO:0005886">
    <property type="term" value="C:plasma membrane"/>
    <property type="evidence" value="ECO:0007669"/>
    <property type="project" value="UniProtKB-SubCell"/>
</dbReference>
<evidence type="ECO:0008006" key="14">
    <source>
        <dbReference type="Google" id="ProtNLM"/>
    </source>
</evidence>
<dbReference type="RefSeq" id="WP_083052832.1">
    <property type="nucleotide sequence ID" value="NZ_MWQY01000028.1"/>
</dbReference>
<dbReference type="GO" id="GO:0004888">
    <property type="term" value="F:transmembrane signaling receptor activity"/>
    <property type="evidence" value="ECO:0007669"/>
    <property type="project" value="TreeGrafter"/>
</dbReference>